<feature type="compositionally biased region" description="Basic and acidic residues" evidence="1">
    <location>
        <begin position="211"/>
        <end position="222"/>
    </location>
</feature>
<keyword evidence="2" id="KW-0812">Transmembrane</keyword>
<dbReference type="Proteomes" id="UP000500826">
    <property type="component" value="Chromosome"/>
</dbReference>
<name>A0ABX6P307_9BURK</name>
<keyword evidence="5" id="KW-1185">Reference proteome</keyword>
<evidence type="ECO:0000256" key="2">
    <source>
        <dbReference type="SAM" id="Phobius"/>
    </source>
</evidence>
<reference evidence="4 5" key="1">
    <citation type="submission" date="2020-05" db="EMBL/GenBank/DDBJ databases">
        <title>Ramlibacter rhizophilus sp. nov., isolated from rhizosphere soil of national flower Mugunghwa from South Korea.</title>
        <authorList>
            <person name="Zheng-Fei Y."/>
            <person name="Huan T."/>
        </authorList>
    </citation>
    <scope>NUCLEOTIDE SEQUENCE [LARGE SCALE GENOMIC DNA]</scope>
    <source>
        <strain evidence="4 5">H242</strain>
    </source>
</reference>
<feature type="transmembrane region" description="Helical" evidence="2">
    <location>
        <begin position="269"/>
        <end position="287"/>
    </location>
</feature>
<feature type="compositionally biased region" description="Low complexity" evidence="1">
    <location>
        <begin position="154"/>
        <end position="164"/>
    </location>
</feature>
<accession>A0ABX6P307</accession>
<organism evidence="4 5">
    <name type="scientific">Ramlibacter terrae</name>
    <dbReference type="NCBI Taxonomy" id="2732511"/>
    <lineage>
        <taxon>Bacteria</taxon>
        <taxon>Pseudomonadati</taxon>
        <taxon>Pseudomonadota</taxon>
        <taxon>Betaproteobacteria</taxon>
        <taxon>Burkholderiales</taxon>
        <taxon>Comamonadaceae</taxon>
        <taxon>Ramlibacter</taxon>
    </lineage>
</organism>
<dbReference type="EMBL" id="CP053418">
    <property type="protein sequence ID" value="QJW84429.1"/>
    <property type="molecule type" value="Genomic_DNA"/>
</dbReference>
<evidence type="ECO:0000313" key="4">
    <source>
        <dbReference type="EMBL" id="QJW84429.1"/>
    </source>
</evidence>
<protein>
    <recommendedName>
        <fullName evidence="3">DUF6989 domain-containing protein</fullName>
    </recommendedName>
</protein>
<proteinExistence type="predicted"/>
<sequence>MRLPPAPDRSGRGFHDPGVMCHTFHGLASWMQGDTEAAMAGGAALRGMIPTLAPFDAAYAWCADAVLHTLAGDAASASASALRAMAVSKEQAFPAWQLMGSIIHGWAGARQGNATPAVAQMLAGFDALVRRRRPQPAAFLPGAAGGRVARGRAALAGGAQRRAGPAGGRDRRALVGSRTAPAARRRLGAAGRARAGGGERGTRPGRGAPHGRGDVGRPRGRDPGALAPMTTRGADLNDDPLRIRFILVAMGLVVASNVTGALTHAGPRFALASTMFTFAVMVGWTAWRRDPVLARWLLPGFIAGWLEILTDAWLVRYTASLLYPPDEPMVLDSPLYMPFAWTLVLAQLGVLGAGWRSACRWPRPRC</sequence>
<reference evidence="4 5" key="2">
    <citation type="submission" date="2020-05" db="EMBL/GenBank/DDBJ databases">
        <authorList>
            <person name="Khan S.A."/>
            <person name="Jeon C.O."/>
            <person name="Chun B.H."/>
        </authorList>
    </citation>
    <scope>NUCLEOTIDE SEQUENCE [LARGE SCALE GENOMIC DNA]</scope>
    <source>
        <strain evidence="4 5">H242</strain>
    </source>
</reference>
<feature type="domain" description="DUF6989" evidence="3">
    <location>
        <begin position="308"/>
        <end position="353"/>
    </location>
</feature>
<feature type="transmembrane region" description="Helical" evidence="2">
    <location>
        <begin position="296"/>
        <end position="315"/>
    </location>
</feature>
<keyword evidence="2" id="KW-1133">Transmembrane helix</keyword>
<feature type="transmembrane region" description="Helical" evidence="2">
    <location>
        <begin position="245"/>
        <end position="263"/>
    </location>
</feature>
<keyword evidence="2" id="KW-0472">Membrane</keyword>
<feature type="transmembrane region" description="Helical" evidence="2">
    <location>
        <begin position="335"/>
        <end position="355"/>
    </location>
</feature>
<evidence type="ECO:0000256" key="1">
    <source>
        <dbReference type="SAM" id="MobiDB-lite"/>
    </source>
</evidence>
<dbReference type="InterPro" id="IPR054258">
    <property type="entry name" value="DUF6989"/>
</dbReference>
<evidence type="ECO:0000259" key="3">
    <source>
        <dbReference type="Pfam" id="PF22497"/>
    </source>
</evidence>
<evidence type="ECO:0000313" key="5">
    <source>
        <dbReference type="Proteomes" id="UP000500826"/>
    </source>
</evidence>
<gene>
    <name evidence="4" type="ORF">HK414_13645</name>
</gene>
<feature type="region of interest" description="Disordered" evidence="1">
    <location>
        <begin position="154"/>
        <end position="233"/>
    </location>
</feature>
<dbReference type="Pfam" id="PF22497">
    <property type="entry name" value="DUF6989"/>
    <property type="match status" value="1"/>
</dbReference>